<comment type="function">
    <text evidence="9">Catalyzes the transfer of the phosphoribosyl group of 5-phosphorylribose-1-pyrophosphate (PRPP) to anthranilate to yield N-(5'-phosphoribosyl)-anthranilate (PRA).</text>
</comment>
<feature type="domain" description="Glycosyl transferase family 3" evidence="10">
    <location>
        <begin position="71"/>
        <end position="320"/>
    </location>
</feature>
<keyword evidence="5 9" id="KW-0822">Tryptophan biosynthesis</keyword>
<comment type="pathway">
    <text evidence="1 9">Amino-acid biosynthesis; L-tryptophan biosynthesis; L-tryptophan from chorismate: step 2/5.</text>
</comment>
<comment type="caution">
    <text evidence="12">The sequence shown here is derived from an EMBL/GenBank/DDBJ whole genome shotgun (WGS) entry which is preliminary data.</text>
</comment>
<dbReference type="Gene3D" id="1.20.970.10">
    <property type="entry name" value="Transferase, Pyrimidine Nucleoside Phosphorylase, Chain C"/>
    <property type="match status" value="1"/>
</dbReference>
<dbReference type="PANTHER" id="PTHR43285">
    <property type="entry name" value="ANTHRANILATE PHOSPHORIBOSYLTRANSFERASE"/>
    <property type="match status" value="1"/>
</dbReference>
<dbReference type="InterPro" id="IPR035902">
    <property type="entry name" value="Nuc_phospho_transferase"/>
</dbReference>
<comment type="similarity">
    <text evidence="8">In the C-terminal section; belongs to the anthranilate phosphoribosyltransferase family.</text>
</comment>
<dbReference type="NCBIfam" id="TIGR01245">
    <property type="entry name" value="trpD"/>
    <property type="match status" value="1"/>
</dbReference>
<evidence type="ECO:0000256" key="7">
    <source>
        <dbReference type="ARBA" id="ARBA00052328"/>
    </source>
</evidence>
<feature type="binding site" evidence="9">
    <location>
        <position position="223"/>
    </location>
    <ligand>
        <name>Mg(2+)</name>
        <dbReference type="ChEBI" id="CHEBI:18420"/>
        <label>2</label>
    </ligand>
</feature>
<feature type="binding site" evidence="9">
    <location>
        <position position="89"/>
    </location>
    <ligand>
        <name>Mg(2+)</name>
        <dbReference type="ChEBI" id="CHEBI:18420"/>
        <label>1</label>
    </ligand>
</feature>
<dbReference type="EC" id="2.4.2.18" evidence="9"/>
<feature type="binding site" evidence="9">
    <location>
        <position position="77"/>
    </location>
    <ligand>
        <name>5-phospho-alpha-D-ribose 1-diphosphate</name>
        <dbReference type="ChEBI" id="CHEBI:58017"/>
    </ligand>
</feature>
<sequence>MTKILNNLLENKNLTTEEIKLFLSNLINGNINPIQGGAILTALRMKGETVDEIVALINGVRKNMVQIYIDRAIDVCGTGGDMSGTFNVSTATAFVTAGAGVKVAKHGGRAVSSQSGSADVIEKLGVNILLTPKQAELIFYKVGMVFLFAPLFHPAMKNIAAIRKELKIRTIFNILGPFTSPASVKRQLIGVPNIKIAEKLAKVGKKLSYGRLLIVTSEDGMDEVSTYSKTIVFEINKDLIKKSIIDPKEFGFKKFDKKEIFGGTATDNALIIKNILKGAKGPQRDLAVLNSAFALYVAGAVTNIKEGIKVAENSIDSGKAKLVLENLIKETQKYA</sequence>
<dbReference type="InterPro" id="IPR036320">
    <property type="entry name" value="Glycosyl_Trfase_fam3_N_dom_sf"/>
</dbReference>
<dbReference type="Proteomes" id="UP000230184">
    <property type="component" value="Unassembled WGS sequence"/>
</dbReference>
<evidence type="ECO:0000259" key="10">
    <source>
        <dbReference type="Pfam" id="PF00591"/>
    </source>
</evidence>
<comment type="catalytic activity">
    <reaction evidence="7 9">
        <text>N-(5-phospho-beta-D-ribosyl)anthranilate + diphosphate = 5-phospho-alpha-D-ribose 1-diphosphate + anthranilate</text>
        <dbReference type="Rhea" id="RHEA:11768"/>
        <dbReference type="ChEBI" id="CHEBI:16567"/>
        <dbReference type="ChEBI" id="CHEBI:18277"/>
        <dbReference type="ChEBI" id="CHEBI:33019"/>
        <dbReference type="ChEBI" id="CHEBI:58017"/>
        <dbReference type="EC" id="2.4.2.18"/>
    </reaction>
</comment>
<feature type="domain" description="Glycosyl transferase family 3 N-terminal" evidence="11">
    <location>
        <begin position="3"/>
        <end position="62"/>
    </location>
</feature>
<keyword evidence="2 9" id="KW-0028">Amino-acid biosynthesis</keyword>
<dbReference type="Gene3D" id="3.40.1030.10">
    <property type="entry name" value="Nucleoside phosphorylase/phosphoribosyltransferase catalytic domain"/>
    <property type="match status" value="1"/>
</dbReference>
<evidence type="ECO:0000256" key="2">
    <source>
        <dbReference type="ARBA" id="ARBA00022605"/>
    </source>
</evidence>
<dbReference type="Pfam" id="PF00591">
    <property type="entry name" value="Glycos_transf_3"/>
    <property type="match status" value="1"/>
</dbReference>
<keyword evidence="6 9" id="KW-0057">Aromatic amino acid biosynthesis</keyword>
<feature type="binding site" evidence="9">
    <location>
        <begin position="87"/>
        <end position="90"/>
    </location>
    <ligand>
        <name>5-phospho-alpha-D-ribose 1-diphosphate</name>
        <dbReference type="ChEBI" id="CHEBI:58017"/>
    </ligand>
</feature>
<dbReference type="FunFam" id="3.40.1030.10:FF:000002">
    <property type="entry name" value="Anthranilate phosphoribosyltransferase"/>
    <property type="match status" value="1"/>
</dbReference>
<evidence type="ECO:0000256" key="4">
    <source>
        <dbReference type="ARBA" id="ARBA00022679"/>
    </source>
</evidence>
<dbReference type="GO" id="GO:0000162">
    <property type="term" value="P:L-tryptophan biosynthetic process"/>
    <property type="evidence" value="ECO:0007669"/>
    <property type="project" value="UniProtKB-UniRule"/>
</dbReference>
<evidence type="ECO:0000256" key="1">
    <source>
        <dbReference type="ARBA" id="ARBA00004907"/>
    </source>
</evidence>
<feature type="binding site" evidence="9">
    <location>
        <position position="222"/>
    </location>
    <ligand>
        <name>Mg(2+)</name>
        <dbReference type="ChEBI" id="CHEBI:18420"/>
        <label>2</label>
    </ligand>
</feature>
<feature type="binding site" evidence="9">
    <location>
        <position position="85"/>
    </location>
    <ligand>
        <name>5-phospho-alpha-D-ribose 1-diphosphate</name>
        <dbReference type="ChEBI" id="CHEBI:58017"/>
    </ligand>
</feature>
<feature type="binding site" evidence="9">
    <location>
        <position position="117"/>
    </location>
    <ligand>
        <name>5-phospho-alpha-D-ribose 1-diphosphate</name>
        <dbReference type="ChEBI" id="CHEBI:58017"/>
    </ligand>
</feature>
<proteinExistence type="inferred from homology"/>
<evidence type="ECO:0000256" key="6">
    <source>
        <dbReference type="ARBA" id="ARBA00023141"/>
    </source>
</evidence>
<dbReference type="GO" id="GO:0005829">
    <property type="term" value="C:cytosol"/>
    <property type="evidence" value="ECO:0007669"/>
    <property type="project" value="TreeGrafter"/>
</dbReference>
<dbReference type="PANTHER" id="PTHR43285:SF2">
    <property type="entry name" value="ANTHRANILATE PHOSPHORIBOSYLTRANSFERASE"/>
    <property type="match status" value="1"/>
</dbReference>
<dbReference type="EMBL" id="PEWY01000023">
    <property type="protein sequence ID" value="PIU37429.1"/>
    <property type="molecule type" value="Genomic_DNA"/>
</dbReference>
<dbReference type="InterPro" id="IPR005940">
    <property type="entry name" value="Anthranilate_Pribosyl_Tfrase"/>
</dbReference>
<dbReference type="AlphaFoldDB" id="A0A2M6YVA7"/>
<dbReference type="Pfam" id="PF02885">
    <property type="entry name" value="Glycos_trans_3N"/>
    <property type="match status" value="1"/>
</dbReference>
<feature type="binding site" evidence="9">
    <location>
        <position position="163"/>
    </location>
    <ligand>
        <name>anthranilate</name>
        <dbReference type="ChEBI" id="CHEBI:16567"/>
        <label>2</label>
    </ligand>
</feature>
<name>A0A2M6YVA7_9BACT</name>
<feature type="binding site" evidence="9">
    <location>
        <position position="77"/>
    </location>
    <ligand>
        <name>anthranilate</name>
        <dbReference type="ChEBI" id="CHEBI:16567"/>
        <label>1</label>
    </ligand>
</feature>
<comment type="similarity">
    <text evidence="9">Belongs to the anthranilate phosphoribosyltransferase family.</text>
</comment>
<feature type="binding site" evidence="9">
    <location>
        <position position="223"/>
    </location>
    <ligand>
        <name>Mg(2+)</name>
        <dbReference type="ChEBI" id="CHEBI:18420"/>
        <label>1</label>
    </ligand>
</feature>
<evidence type="ECO:0000259" key="11">
    <source>
        <dbReference type="Pfam" id="PF02885"/>
    </source>
</evidence>
<protein>
    <recommendedName>
        <fullName evidence="9">Anthranilate phosphoribosyltransferase</fullName>
        <ecNumber evidence="9">2.4.2.18</ecNumber>
    </recommendedName>
</protein>
<dbReference type="InterPro" id="IPR000312">
    <property type="entry name" value="Glycosyl_Trfase_fam3"/>
</dbReference>
<evidence type="ECO:0000313" key="13">
    <source>
        <dbReference type="Proteomes" id="UP000230184"/>
    </source>
</evidence>
<keyword evidence="9" id="KW-0460">Magnesium</keyword>
<evidence type="ECO:0000256" key="5">
    <source>
        <dbReference type="ARBA" id="ARBA00022822"/>
    </source>
</evidence>
<organism evidence="12 13">
    <name type="scientific">Candidatus Roizmanbacteria bacterium CG07_land_8_20_14_0_80_34_15</name>
    <dbReference type="NCBI Taxonomy" id="1974849"/>
    <lineage>
        <taxon>Bacteria</taxon>
        <taxon>Candidatus Roizmaniibacteriota</taxon>
    </lineage>
</organism>
<accession>A0A2M6YVA7</accession>
<reference evidence="13" key="1">
    <citation type="submission" date="2017-09" db="EMBL/GenBank/DDBJ databases">
        <title>Depth-based differentiation of microbial function through sediment-hosted aquifers and enrichment of novel symbionts in the deep terrestrial subsurface.</title>
        <authorList>
            <person name="Probst A.J."/>
            <person name="Ladd B."/>
            <person name="Jarett J.K."/>
            <person name="Geller-Mcgrath D.E."/>
            <person name="Sieber C.M.K."/>
            <person name="Emerson J.B."/>
            <person name="Anantharaman K."/>
            <person name="Thomas B.C."/>
            <person name="Malmstrom R."/>
            <person name="Stieglmeier M."/>
            <person name="Klingl A."/>
            <person name="Woyke T."/>
            <person name="Ryan C.M."/>
            <person name="Banfield J.F."/>
        </authorList>
    </citation>
    <scope>NUCLEOTIDE SEQUENCE [LARGE SCALE GENOMIC DNA]</scope>
</reference>
<evidence type="ECO:0000256" key="9">
    <source>
        <dbReference type="HAMAP-Rule" id="MF_00211"/>
    </source>
</evidence>
<dbReference type="HAMAP" id="MF_00211">
    <property type="entry name" value="TrpD"/>
    <property type="match status" value="1"/>
</dbReference>
<dbReference type="InterPro" id="IPR017459">
    <property type="entry name" value="Glycosyl_Trfase_fam3_N_dom"/>
</dbReference>
<feature type="binding site" evidence="9">
    <location>
        <begin position="105"/>
        <end position="113"/>
    </location>
    <ligand>
        <name>5-phospho-alpha-D-ribose 1-diphosphate</name>
        <dbReference type="ChEBI" id="CHEBI:58017"/>
    </ligand>
</feature>
<gene>
    <name evidence="9 12" type="primary">trpD</name>
    <name evidence="12" type="ORF">COT02_00940</name>
</gene>
<comment type="caution">
    <text evidence="9">Lacks conserved residue(s) required for the propagation of feature annotation.</text>
</comment>
<dbReference type="GO" id="GO:0000287">
    <property type="term" value="F:magnesium ion binding"/>
    <property type="evidence" value="ECO:0007669"/>
    <property type="project" value="UniProtKB-UniRule"/>
</dbReference>
<dbReference type="SUPFAM" id="SSF47648">
    <property type="entry name" value="Nucleoside phosphorylase/phosphoribosyltransferase N-terminal domain"/>
    <property type="match status" value="1"/>
</dbReference>
<dbReference type="UniPathway" id="UPA00035">
    <property type="reaction ID" value="UER00041"/>
</dbReference>
<keyword evidence="4 9" id="KW-0808">Transferase</keyword>
<evidence type="ECO:0000256" key="3">
    <source>
        <dbReference type="ARBA" id="ARBA00022676"/>
    </source>
</evidence>
<comment type="cofactor">
    <cofactor evidence="9">
        <name>Mg(2+)</name>
        <dbReference type="ChEBI" id="CHEBI:18420"/>
    </cofactor>
    <text evidence="9">Binds 2 magnesium ions per monomer.</text>
</comment>
<dbReference type="GO" id="GO:0004048">
    <property type="term" value="F:anthranilate phosphoribosyltransferase activity"/>
    <property type="evidence" value="ECO:0007669"/>
    <property type="project" value="UniProtKB-UniRule"/>
</dbReference>
<evidence type="ECO:0000313" key="12">
    <source>
        <dbReference type="EMBL" id="PIU37429.1"/>
    </source>
</evidence>
<evidence type="ECO:0000256" key="8">
    <source>
        <dbReference type="ARBA" id="ARBA00061188"/>
    </source>
</evidence>
<keyword evidence="3 9" id="KW-0328">Glycosyltransferase</keyword>
<comment type="subunit">
    <text evidence="9">Homodimer.</text>
</comment>
<keyword evidence="9" id="KW-0479">Metal-binding</keyword>
<feature type="binding site" evidence="9">
    <location>
        <begin position="80"/>
        <end position="81"/>
    </location>
    <ligand>
        <name>5-phospho-alpha-D-ribose 1-diphosphate</name>
        <dbReference type="ChEBI" id="CHEBI:58017"/>
    </ligand>
</feature>
<dbReference type="SUPFAM" id="SSF52418">
    <property type="entry name" value="Nucleoside phosphorylase/phosphoribosyltransferase catalytic domain"/>
    <property type="match status" value="1"/>
</dbReference>